<reference evidence="2" key="1">
    <citation type="submission" date="2013-05" db="EMBL/GenBank/DDBJ databases">
        <title>Genome assembly of Cystobacter fuscus DSM 2262.</title>
        <authorList>
            <person name="Sharma G."/>
            <person name="Khatri I."/>
            <person name="Kaur C."/>
            <person name="Mayilraj S."/>
            <person name="Subramanian S."/>
        </authorList>
    </citation>
    <scope>NUCLEOTIDE SEQUENCE [LARGE SCALE GENOMIC DNA]</scope>
    <source>
        <strain evidence="2">DSM 2262</strain>
    </source>
</reference>
<name>S9PMS0_CYSF2</name>
<feature type="region of interest" description="Disordered" evidence="1">
    <location>
        <begin position="1"/>
        <end position="24"/>
    </location>
</feature>
<dbReference type="EMBL" id="ANAH02000005">
    <property type="protein sequence ID" value="EPX63762.1"/>
    <property type="molecule type" value="Genomic_DNA"/>
</dbReference>
<gene>
    <name evidence="2" type="ORF">D187_006171</name>
</gene>
<dbReference type="Proteomes" id="UP000011682">
    <property type="component" value="Unassembled WGS sequence"/>
</dbReference>
<accession>S9PMS0</accession>
<evidence type="ECO:0000313" key="3">
    <source>
        <dbReference type="Proteomes" id="UP000011682"/>
    </source>
</evidence>
<organism evidence="2 3">
    <name type="scientific">Cystobacter fuscus (strain ATCC 25194 / DSM 2262 / NBRC 100088 / M29)</name>
    <dbReference type="NCBI Taxonomy" id="1242864"/>
    <lineage>
        <taxon>Bacteria</taxon>
        <taxon>Pseudomonadati</taxon>
        <taxon>Myxococcota</taxon>
        <taxon>Myxococcia</taxon>
        <taxon>Myxococcales</taxon>
        <taxon>Cystobacterineae</taxon>
        <taxon>Archangiaceae</taxon>
        <taxon>Cystobacter</taxon>
    </lineage>
</organism>
<dbReference type="AlphaFoldDB" id="S9PMS0"/>
<evidence type="ECO:0000313" key="2">
    <source>
        <dbReference type="EMBL" id="EPX63762.1"/>
    </source>
</evidence>
<evidence type="ECO:0000256" key="1">
    <source>
        <dbReference type="SAM" id="MobiDB-lite"/>
    </source>
</evidence>
<proteinExistence type="predicted"/>
<protein>
    <submittedName>
        <fullName evidence="2">Uncharacterized protein</fullName>
    </submittedName>
</protein>
<sequence>MSLGRTCQGGEWTQESAMRGRALGPDGSLLASWKEVHTL</sequence>
<keyword evidence="3" id="KW-1185">Reference proteome</keyword>
<comment type="caution">
    <text evidence="2">The sequence shown here is derived from an EMBL/GenBank/DDBJ whole genome shotgun (WGS) entry which is preliminary data.</text>
</comment>